<keyword evidence="8" id="KW-0949">S-adenosyl-L-methionine</keyword>
<evidence type="ECO:0000256" key="8">
    <source>
        <dbReference type="ARBA" id="ARBA00022691"/>
    </source>
</evidence>
<dbReference type="Pfam" id="PF04055">
    <property type="entry name" value="Radical_SAM"/>
    <property type="match status" value="1"/>
</dbReference>
<comment type="caution">
    <text evidence="14">The sequence shown here is derived from an EMBL/GenBank/DDBJ whole genome shotgun (WGS) entry which is preliminary data.</text>
</comment>
<keyword evidence="3" id="KW-0004">4Fe-4S</keyword>
<keyword evidence="10" id="KW-0479">Metal-binding</keyword>
<keyword evidence="6" id="KW-0489">Methyltransferase</keyword>
<dbReference type="InterPro" id="IPR013785">
    <property type="entry name" value="Aldolase_TIM"/>
</dbReference>
<evidence type="ECO:0000256" key="2">
    <source>
        <dbReference type="ARBA" id="ARBA00004496"/>
    </source>
</evidence>
<accession>I0YJJ5</accession>
<evidence type="ECO:0000259" key="13">
    <source>
        <dbReference type="PROSITE" id="PS51918"/>
    </source>
</evidence>
<dbReference type="InterPro" id="IPR048641">
    <property type="entry name" value="RlmN_N"/>
</dbReference>
<keyword evidence="4" id="KW-0963">Cytoplasm</keyword>
<comment type="subcellular location">
    <subcellularLocation>
        <location evidence="2">Cytoplasm</location>
    </subcellularLocation>
</comment>
<dbReference type="SUPFAM" id="SSF102114">
    <property type="entry name" value="Radical SAM enzymes"/>
    <property type="match status" value="1"/>
</dbReference>
<dbReference type="Gene3D" id="3.20.20.70">
    <property type="entry name" value="Aldolase class I"/>
    <property type="match status" value="1"/>
</dbReference>
<evidence type="ECO:0000256" key="9">
    <source>
        <dbReference type="ARBA" id="ARBA00022694"/>
    </source>
</evidence>
<evidence type="ECO:0000256" key="12">
    <source>
        <dbReference type="ARBA" id="ARBA00023014"/>
    </source>
</evidence>
<organism evidence="14 15">
    <name type="scientific">Coccomyxa subellipsoidea (strain C-169)</name>
    <name type="common">Green microalga</name>
    <dbReference type="NCBI Taxonomy" id="574566"/>
    <lineage>
        <taxon>Eukaryota</taxon>
        <taxon>Viridiplantae</taxon>
        <taxon>Chlorophyta</taxon>
        <taxon>core chlorophytes</taxon>
        <taxon>Trebouxiophyceae</taxon>
        <taxon>Trebouxiophyceae incertae sedis</taxon>
        <taxon>Coccomyxaceae</taxon>
        <taxon>Coccomyxa</taxon>
        <taxon>Coccomyxa subellipsoidea</taxon>
    </lineage>
</organism>
<dbReference type="OrthoDB" id="538249at2759"/>
<evidence type="ECO:0000256" key="11">
    <source>
        <dbReference type="ARBA" id="ARBA00023004"/>
    </source>
</evidence>
<dbReference type="Proteomes" id="UP000007264">
    <property type="component" value="Unassembled WGS sequence"/>
</dbReference>
<reference evidence="14 15" key="1">
    <citation type="journal article" date="2012" name="Genome Biol.">
        <title>The genome of the polar eukaryotic microalga coccomyxa subellipsoidea reveals traits of cold adaptation.</title>
        <authorList>
            <person name="Blanc G."/>
            <person name="Agarkova I."/>
            <person name="Grimwood J."/>
            <person name="Kuo A."/>
            <person name="Brueggeman A."/>
            <person name="Dunigan D."/>
            <person name="Gurnon J."/>
            <person name="Ladunga I."/>
            <person name="Lindquist E."/>
            <person name="Lucas S."/>
            <person name="Pangilinan J."/>
            <person name="Proschold T."/>
            <person name="Salamov A."/>
            <person name="Schmutz J."/>
            <person name="Weeks D."/>
            <person name="Yamada T."/>
            <person name="Claverie J.M."/>
            <person name="Grigoriev I."/>
            <person name="Van Etten J."/>
            <person name="Lomsadze A."/>
            <person name="Borodovsky M."/>
        </authorList>
    </citation>
    <scope>NUCLEOTIDE SEQUENCE [LARGE SCALE GENOMIC DNA]</scope>
    <source>
        <strain evidence="14 15">C-169</strain>
    </source>
</reference>
<keyword evidence="15" id="KW-1185">Reference proteome</keyword>
<dbReference type="eggNOG" id="ENOG502QV91">
    <property type="taxonomic scope" value="Eukaryota"/>
</dbReference>
<keyword evidence="7" id="KW-0808">Transferase</keyword>
<dbReference type="Gene3D" id="1.10.150.530">
    <property type="match status" value="1"/>
</dbReference>
<dbReference type="InterPro" id="IPR007197">
    <property type="entry name" value="rSAM"/>
</dbReference>
<dbReference type="GO" id="GO:0005737">
    <property type="term" value="C:cytoplasm"/>
    <property type="evidence" value="ECO:0007669"/>
    <property type="project" value="UniProtKB-SubCell"/>
</dbReference>
<keyword evidence="9" id="KW-0819">tRNA processing</keyword>
<evidence type="ECO:0000256" key="10">
    <source>
        <dbReference type="ARBA" id="ARBA00022723"/>
    </source>
</evidence>
<dbReference type="GO" id="GO:0046872">
    <property type="term" value="F:metal ion binding"/>
    <property type="evidence" value="ECO:0007669"/>
    <property type="project" value="UniProtKB-KW"/>
</dbReference>
<evidence type="ECO:0000256" key="6">
    <source>
        <dbReference type="ARBA" id="ARBA00022603"/>
    </source>
</evidence>
<sequence length="399" mass="43975">MLKSLTYGELEQWCMSVGERPQRARQLWRWMYYDGNWVRSLDDTADMQDGLSASFREQWREKITVDGDLSLRSVHTAADGTRKMVFDLQDSTEAAGAGVEAVIIPVERPGASRPRTTLCVSSQVGCAQNCQFCFTGRMGLRAQLSAAQIVEQVVEARRHVADHNQRVAAGECSGAAPIAPISNIVFMGMGEPLHNAEAVITALEVLCHPQGLQFSPNKVTVSTVGLVPQMRQLALTSAVQLAVSLHATTDEVRNWIVPLNRRYPLAVLMGALEELYPRNAELRPRAGRHVLFEYVMLRGVNDTLEDAERLVRLTAAIECKVNLILFNPHAGTPFRASTQEQVLEFQAVLKAAGLVCTVRDSRGDDEMAACGQLGNIDELNRLAPMLKPPQQFRDALVAA</sequence>
<dbReference type="FunFam" id="3.20.20.70:FF:000161">
    <property type="entry name" value="Dual-specificity RNA methyltransferase RlmN"/>
    <property type="match status" value="1"/>
</dbReference>
<dbReference type="GeneID" id="17036449"/>
<evidence type="ECO:0000256" key="4">
    <source>
        <dbReference type="ARBA" id="ARBA00022490"/>
    </source>
</evidence>
<dbReference type="InterPro" id="IPR027492">
    <property type="entry name" value="RNA_MTrfase_RlmN"/>
</dbReference>
<proteinExistence type="predicted"/>
<dbReference type="GO" id="GO:0051539">
    <property type="term" value="F:4 iron, 4 sulfur cluster binding"/>
    <property type="evidence" value="ECO:0007669"/>
    <property type="project" value="UniProtKB-KW"/>
</dbReference>
<dbReference type="Pfam" id="PF21016">
    <property type="entry name" value="RlmN_N"/>
    <property type="match status" value="1"/>
</dbReference>
<dbReference type="PANTHER" id="PTHR30544">
    <property type="entry name" value="23S RRNA METHYLTRANSFERASE"/>
    <property type="match status" value="1"/>
</dbReference>
<dbReference type="SFLD" id="SFLDS00029">
    <property type="entry name" value="Radical_SAM"/>
    <property type="match status" value="1"/>
</dbReference>
<dbReference type="AlphaFoldDB" id="I0YJJ5"/>
<dbReference type="STRING" id="574566.I0YJJ5"/>
<keyword evidence="5" id="KW-0698">rRNA processing</keyword>
<gene>
    <name evidence="14" type="ORF">COCSUDRAFT_60231</name>
</gene>
<dbReference type="GO" id="GO:0030488">
    <property type="term" value="P:tRNA methylation"/>
    <property type="evidence" value="ECO:0007669"/>
    <property type="project" value="InterPro"/>
</dbReference>
<dbReference type="PANTHER" id="PTHR30544:SF9">
    <property type="entry name" value="RADICAL SAM SUPERFAMILY PROTEIN"/>
    <property type="match status" value="1"/>
</dbReference>
<evidence type="ECO:0000313" key="15">
    <source>
        <dbReference type="Proteomes" id="UP000007264"/>
    </source>
</evidence>
<dbReference type="InterPro" id="IPR040072">
    <property type="entry name" value="Methyltransferase_A"/>
</dbReference>
<evidence type="ECO:0000256" key="5">
    <source>
        <dbReference type="ARBA" id="ARBA00022552"/>
    </source>
</evidence>
<keyword evidence="12" id="KW-0411">Iron-sulfur</keyword>
<evidence type="ECO:0000313" key="14">
    <source>
        <dbReference type="EMBL" id="EIE18564.1"/>
    </source>
</evidence>
<dbReference type="NCBIfam" id="TIGR00048">
    <property type="entry name" value="rRNA_mod_RlmN"/>
    <property type="match status" value="1"/>
</dbReference>
<evidence type="ECO:0000256" key="3">
    <source>
        <dbReference type="ARBA" id="ARBA00022485"/>
    </source>
</evidence>
<feature type="domain" description="Radical SAM core" evidence="13">
    <location>
        <begin position="112"/>
        <end position="365"/>
    </location>
</feature>
<dbReference type="EMBL" id="AGSI01000023">
    <property type="protein sequence ID" value="EIE18564.1"/>
    <property type="molecule type" value="Genomic_DNA"/>
</dbReference>
<dbReference type="InterPro" id="IPR058240">
    <property type="entry name" value="rSAM_sf"/>
</dbReference>
<evidence type="ECO:0000256" key="1">
    <source>
        <dbReference type="ARBA" id="ARBA00001966"/>
    </source>
</evidence>
<keyword evidence="11" id="KW-0408">Iron</keyword>
<dbReference type="SFLD" id="SFLDF00275">
    <property type="entry name" value="adenosine_C2_methyltransferase"/>
    <property type="match status" value="1"/>
</dbReference>
<comment type="cofactor">
    <cofactor evidence="1">
        <name>[4Fe-4S] cluster</name>
        <dbReference type="ChEBI" id="CHEBI:49883"/>
    </cofactor>
</comment>
<dbReference type="RefSeq" id="XP_005643108.1">
    <property type="nucleotide sequence ID" value="XM_005643051.1"/>
</dbReference>
<dbReference type="KEGG" id="csl:COCSUDRAFT_60231"/>
<dbReference type="CDD" id="cd01335">
    <property type="entry name" value="Radical_SAM"/>
    <property type="match status" value="1"/>
</dbReference>
<dbReference type="PIRSF" id="PIRSF006004">
    <property type="entry name" value="CHP00048"/>
    <property type="match status" value="1"/>
</dbReference>
<dbReference type="GO" id="GO:0070475">
    <property type="term" value="P:rRNA base methylation"/>
    <property type="evidence" value="ECO:0007669"/>
    <property type="project" value="InterPro"/>
</dbReference>
<protein>
    <recommendedName>
        <fullName evidence="13">Radical SAM core domain-containing protein</fullName>
    </recommendedName>
</protein>
<evidence type="ECO:0000256" key="7">
    <source>
        <dbReference type="ARBA" id="ARBA00022679"/>
    </source>
</evidence>
<name>I0YJJ5_COCSC</name>
<dbReference type="GO" id="GO:0008173">
    <property type="term" value="F:RNA methyltransferase activity"/>
    <property type="evidence" value="ECO:0007669"/>
    <property type="project" value="InterPro"/>
</dbReference>
<dbReference type="SFLD" id="SFLDG01062">
    <property type="entry name" value="methyltransferase_(Class_A)"/>
    <property type="match status" value="1"/>
</dbReference>
<dbReference type="InterPro" id="IPR004383">
    <property type="entry name" value="rRNA_lsu_MTrfase_RlmN/Cfr"/>
</dbReference>
<dbReference type="PROSITE" id="PS51918">
    <property type="entry name" value="RADICAL_SAM"/>
    <property type="match status" value="1"/>
</dbReference>